<keyword evidence="2" id="KW-0238">DNA-binding</keyword>
<evidence type="ECO:0000256" key="2">
    <source>
        <dbReference type="ARBA" id="ARBA00023125"/>
    </source>
</evidence>
<dbReference type="Proteomes" id="UP000034455">
    <property type="component" value="Unassembled WGS sequence"/>
</dbReference>
<dbReference type="GeneID" id="79052773"/>
<comment type="caution">
    <text evidence="5">The sequence shown here is derived from an EMBL/GenBank/DDBJ whole genome shotgun (WGS) entry which is preliminary data.</text>
</comment>
<reference evidence="5 6" key="1">
    <citation type="submission" date="2015-03" db="EMBL/GenBank/DDBJ databases">
        <title>Genome Assembly of Staphylococcus cohnii subsp. cohnii strain G22B2.</title>
        <authorList>
            <person name="Nair G."/>
            <person name="Kaur G."/>
            <person name="Khatri I."/>
            <person name="Singh N.K."/>
            <person name="Sathyabama S."/>
            <person name="Maurya S.K."/>
            <person name="Subramanian S."/>
            <person name="Agrewala J.N."/>
            <person name="Mayilraj S."/>
        </authorList>
    </citation>
    <scope>NUCLEOTIDE SEQUENCE [LARGE SCALE GENOMIC DNA]</scope>
    <source>
        <strain evidence="5 6">G22B2</strain>
    </source>
</reference>
<dbReference type="EMBL" id="LAKJ01000034">
    <property type="protein sequence ID" value="KKI62744.1"/>
    <property type="molecule type" value="Genomic_DNA"/>
</dbReference>
<dbReference type="Gene3D" id="1.10.10.10">
    <property type="entry name" value="Winged helix-like DNA-binding domain superfamily/Winged helix DNA-binding domain"/>
    <property type="match status" value="1"/>
</dbReference>
<dbReference type="SUPFAM" id="SSF46785">
    <property type="entry name" value="Winged helix' DNA-binding domain"/>
    <property type="match status" value="1"/>
</dbReference>
<dbReference type="PANTHER" id="PTHR33204:SF38">
    <property type="entry name" value="HTH-TYPE TRANSCRIPTIONAL ACTIVATOR HXLR"/>
    <property type="match status" value="1"/>
</dbReference>
<evidence type="ECO:0000259" key="4">
    <source>
        <dbReference type="PROSITE" id="PS51118"/>
    </source>
</evidence>
<dbReference type="PANTHER" id="PTHR33204">
    <property type="entry name" value="TRANSCRIPTIONAL REGULATOR, MARR FAMILY"/>
    <property type="match status" value="1"/>
</dbReference>
<dbReference type="InterPro" id="IPR036388">
    <property type="entry name" value="WH-like_DNA-bd_sf"/>
</dbReference>
<protein>
    <submittedName>
        <fullName evidence="5">Transcriptional regulator HxlR, formaldehyde assimilation</fullName>
    </submittedName>
</protein>
<keyword evidence="1" id="KW-0805">Transcription regulation</keyword>
<dbReference type="GO" id="GO:0003677">
    <property type="term" value="F:DNA binding"/>
    <property type="evidence" value="ECO:0007669"/>
    <property type="project" value="UniProtKB-KW"/>
</dbReference>
<name>A0A0M2NW59_STACC</name>
<evidence type="ECO:0000256" key="1">
    <source>
        <dbReference type="ARBA" id="ARBA00023015"/>
    </source>
</evidence>
<organism evidence="5 6">
    <name type="scientific">Staphylococcus cohnii subsp. cohnii</name>
    <dbReference type="NCBI Taxonomy" id="74704"/>
    <lineage>
        <taxon>Bacteria</taxon>
        <taxon>Bacillati</taxon>
        <taxon>Bacillota</taxon>
        <taxon>Bacilli</taxon>
        <taxon>Bacillales</taxon>
        <taxon>Staphylococcaceae</taxon>
        <taxon>Staphylococcus</taxon>
        <taxon>Staphylococcus cohnii species complex</taxon>
    </lineage>
</organism>
<accession>A0A0M2NW59</accession>
<evidence type="ECO:0000313" key="6">
    <source>
        <dbReference type="Proteomes" id="UP000034455"/>
    </source>
</evidence>
<dbReference type="InterPro" id="IPR036390">
    <property type="entry name" value="WH_DNA-bd_sf"/>
</dbReference>
<dbReference type="RefSeq" id="WP_002508649.1">
    <property type="nucleotide sequence ID" value="NZ_LAKJ01000034.1"/>
</dbReference>
<dbReference type="InterPro" id="IPR002577">
    <property type="entry name" value="HTH_HxlR"/>
</dbReference>
<gene>
    <name evidence="5" type="ORF">UF66_1944</name>
</gene>
<evidence type="ECO:0000313" key="5">
    <source>
        <dbReference type="EMBL" id="KKI62744.1"/>
    </source>
</evidence>
<sequence length="114" mass="13466">MLIEYNNKLFYTSKDLALSVIGGRWKIPIIYHLLQSEVLRLSELEKKLPDINQRMLIRQLRELEKDMIIKRTIYPVVPPKVEYRLTSVGLSLDNVVYGICEWGDEYLKLINNEN</sequence>
<feature type="domain" description="HTH hxlR-type" evidence="4">
    <location>
        <begin position="12"/>
        <end position="111"/>
    </location>
</feature>
<keyword evidence="3" id="KW-0804">Transcription</keyword>
<dbReference type="PROSITE" id="PS51118">
    <property type="entry name" value="HTH_HXLR"/>
    <property type="match status" value="1"/>
</dbReference>
<evidence type="ECO:0000256" key="3">
    <source>
        <dbReference type="ARBA" id="ARBA00023163"/>
    </source>
</evidence>
<dbReference type="Pfam" id="PF01638">
    <property type="entry name" value="HxlR"/>
    <property type="match status" value="1"/>
</dbReference>
<dbReference type="PATRIC" id="fig|74704.6.peg.1996"/>
<dbReference type="AlphaFoldDB" id="A0A0M2NW59"/>
<proteinExistence type="predicted"/>